<evidence type="ECO:0000313" key="3">
    <source>
        <dbReference type="EMBL" id="CAK9110614.1"/>
    </source>
</evidence>
<reference evidence="3 4" key="1">
    <citation type="submission" date="2024-02" db="EMBL/GenBank/DDBJ databases">
        <authorList>
            <person name="Chen Y."/>
            <person name="Shah S."/>
            <person name="Dougan E. K."/>
            <person name="Thang M."/>
            <person name="Chan C."/>
        </authorList>
    </citation>
    <scope>NUCLEOTIDE SEQUENCE [LARGE SCALE GENOMIC DNA]</scope>
</reference>
<dbReference type="InterPro" id="IPR001623">
    <property type="entry name" value="DnaJ_domain"/>
</dbReference>
<feature type="compositionally biased region" description="Basic and acidic residues" evidence="1">
    <location>
        <begin position="132"/>
        <end position="144"/>
    </location>
</feature>
<feature type="region of interest" description="Disordered" evidence="1">
    <location>
        <begin position="21"/>
        <end position="40"/>
    </location>
</feature>
<evidence type="ECO:0000313" key="4">
    <source>
        <dbReference type="Proteomes" id="UP001642484"/>
    </source>
</evidence>
<sequence>MQPLPVPRVVRLAPLGAKWVPEEPTSRSSASRAPQGVPSSSKWWSLPGLAAVALGLRRVAVRSSARGVRLRARNDPWLETVKTTELEEALHVLGFDDFPKMRNRQHLASWIQKLRIPYELVEGALKEVRRQRKAEARQKRRADARASSGDGRGERADGRGRKEAQRKKDGLFKFTEAELRTVLNVCGVQGTSTWLKEELVREVRSMKLRASDVSELLHQVSPRRPRSRSAPSRRRPRSRAEREFFGWEEREVMWEFLKEEYDDWDDSDSVDDYFEYTMDDEPWESVPWDFDDYFDESEEGQYRSQGPNKDYYYSPPPGADPWSRNGFTYSTSGASTWPKRPSVTPEETMTQAIREGWKAESLSQMQACMLLGLSGQPSRDELSKVRRQMALKWHPDKNPENAHASVAFQLVMAAAGKLQA</sequence>
<dbReference type="Proteomes" id="UP001642484">
    <property type="component" value="Unassembled WGS sequence"/>
</dbReference>
<gene>
    <name evidence="3" type="ORF">CCMP2556_LOCUS51402</name>
</gene>
<feature type="region of interest" description="Disordered" evidence="1">
    <location>
        <begin position="132"/>
        <end position="166"/>
    </location>
</feature>
<dbReference type="EMBL" id="CAXAMN010027417">
    <property type="protein sequence ID" value="CAK9110614.1"/>
    <property type="molecule type" value="Genomic_DNA"/>
</dbReference>
<dbReference type="CDD" id="cd06257">
    <property type="entry name" value="DnaJ"/>
    <property type="match status" value="1"/>
</dbReference>
<name>A0ABP0SEF8_9DINO</name>
<comment type="caution">
    <text evidence="3">The sequence shown here is derived from an EMBL/GenBank/DDBJ whole genome shotgun (WGS) entry which is preliminary data.</text>
</comment>
<feature type="domain" description="J" evidence="2">
    <location>
        <begin position="366"/>
        <end position="420"/>
    </location>
</feature>
<dbReference type="Gene3D" id="1.10.287.110">
    <property type="entry name" value="DnaJ domain"/>
    <property type="match status" value="1"/>
</dbReference>
<dbReference type="InterPro" id="IPR036869">
    <property type="entry name" value="J_dom_sf"/>
</dbReference>
<feature type="compositionally biased region" description="Polar residues" evidence="1">
    <location>
        <begin position="26"/>
        <end position="40"/>
    </location>
</feature>
<dbReference type="PROSITE" id="PS50076">
    <property type="entry name" value="DNAJ_2"/>
    <property type="match status" value="1"/>
</dbReference>
<feature type="compositionally biased region" description="Basic and acidic residues" evidence="1">
    <location>
        <begin position="151"/>
        <end position="166"/>
    </location>
</feature>
<dbReference type="SUPFAM" id="SSF46565">
    <property type="entry name" value="Chaperone J-domain"/>
    <property type="match status" value="1"/>
</dbReference>
<accession>A0ABP0SEF8</accession>
<dbReference type="Pfam" id="PF00226">
    <property type="entry name" value="DnaJ"/>
    <property type="match status" value="1"/>
</dbReference>
<protein>
    <recommendedName>
        <fullName evidence="2">J domain-containing protein</fullName>
    </recommendedName>
</protein>
<keyword evidence="4" id="KW-1185">Reference proteome</keyword>
<evidence type="ECO:0000256" key="1">
    <source>
        <dbReference type="SAM" id="MobiDB-lite"/>
    </source>
</evidence>
<organism evidence="3 4">
    <name type="scientific">Durusdinium trenchii</name>
    <dbReference type="NCBI Taxonomy" id="1381693"/>
    <lineage>
        <taxon>Eukaryota</taxon>
        <taxon>Sar</taxon>
        <taxon>Alveolata</taxon>
        <taxon>Dinophyceae</taxon>
        <taxon>Suessiales</taxon>
        <taxon>Symbiodiniaceae</taxon>
        <taxon>Durusdinium</taxon>
    </lineage>
</organism>
<proteinExistence type="predicted"/>
<evidence type="ECO:0000259" key="2">
    <source>
        <dbReference type="PROSITE" id="PS50076"/>
    </source>
</evidence>